<dbReference type="Pfam" id="PF10418">
    <property type="entry name" value="DHODB_Fe-S_bind"/>
    <property type="match status" value="1"/>
</dbReference>
<comment type="caution">
    <text evidence="2">The sequence shown here is derived from an EMBL/GenBank/DDBJ whole genome shotgun (WGS) entry which is preliminary data.</text>
</comment>
<evidence type="ECO:0000259" key="1">
    <source>
        <dbReference type="Pfam" id="PF10418"/>
    </source>
</evidence>
<name>A0AAW7ZHP0_9FIRM</name>
<dbReference type="InterPro" id="IPR037117">
    <property type="entry name" value="Dihydroorotate_DH_ele_sf"/>
</dbReference>
<dbReference type="AlphaFoldDB" id="A0AAW7ZHP0"/>
<keyword evidence="3" id="KW-1185">Reference proteome</keyword>
<evidence type="ECO:0000313" key="2">
    <source>
        <dbReference type="EMBL" id="MDO7789203.1"/>
    </source>
</evidence>
<proteinExistence type="predicted"/>
<dbReference type="Gene3D" id="2.10.240.10">
    <property type="entry name" value="Dihydroorotate dehydrogenase, electron transfer subunit"/>
    <property type="match status" value="1"/>
</dbReference>
<gene>
    <name evidence="2" type="ORF">P6N53_18495</name>
</gene>
<feature type="non-terminal residue" evidence="2">
    <location>
        <position position="1"/>
    </location>
</feature>
<reference evidence="2" key="1">
    <citation type="journal article" date="2023" name="J. Hazard. Mater.">
        <title>Anaerobic biodegradation of pyrene and benzo[a]pyrene by a new sulfate-reducing Desulforamulus aquiferis strain DSA.</title>
        <authorList>
            <person name="Zhang Z."/>
            <person name="Sun J."/>
            <person name="Gong X."/>
            <person name="Wang C."/>
            <person name="Wang H."/>
        </authorList>
    </citation>
    <scope>NUCLEOTIDE SEQUENCE</scope>
    <source>
        <strain evidence="2">DSA</strain>
    </source>
</reference>
<accession>A0AAW7ZHP0</accession>
<dbReference type="InterPro" id="IPR019480">
    <property type="entry name" value="Dihydroorotate_DH_Fe-S-bd"/>
</dbReference>
<dbReference type="InterPro" id="IPR050353">
    <property type="entry name" value="PyrK_electron_transfer"/>
</dbReference>
<dbReference type="PANTHER" id="PTHR43513">
    <property type="entry name" value="DIHYDROOROTATE DEHYDROGENASE B (NAD(+)), ELECTRON TRANSFER SUBUNIT"/>
    <property type="match status" value="1"/>
</dbReference>
<dbReference type="PANTHER" id="PTHR43513:SF3">
    <property type="entry name" value="DIHYDROOROTATE DEHYDROGENASE B (NAD(+)), ELECTRON TRANSFER SUBUNIT-RELATED"/>
    <property type="match status" value="1"/>
</dbReference>
<dbReference type="Proteomes" id="UP001172911">
    <property type="component" value="Unassembled WGS sequence"/>
</dbReference>
<dbReference type="EMBL" id="JARPTC010000046">
    <property type="protein sequence ID" value="MDO7789203.1"/>
    <property type="molecule type" value="Genomic_DNA"/>
</dbReference>
<protein>
    <submittedName>
        <fullName evidence="2">Heterodisulfide reductase subunit F</fullName>
    </submittedName>
</protein>
<evidence type="ECO:0000313" key="3">
    <source>
        <dbReference type="Proteomes" id="UP001172911"/>
    </source>
</evidence>
<sequence length="48" mass="5438">PDRIIMSLENRMKCGIGMCGRCNVGSKYVCKDGPVFTKEQLDKLPNEY</sequence>
<feature type="domain" description="Dihydroorotate dehydrogenase electron transfer subunit iron-sulphur cluster binding" evidence="1">
    <location>
        <begin position="9"/>
        <end position="41"/>
    </location>
</feature>
<organism evidence="2 3">
    <name type="scientific">Desulforamulus aquiferis</name>
    <dbReference type="NCBI Taxonomy" id="1397668"/>
    <lineage>
        <taxon>Bacteria</taxon>
        <taxon>Bacillati</taxon>
        <taxon>Bacillota</taxon>
        <taxon>Clostridia</taxon>
        <taxon>Eubacteriales</taxon>
        <taxon>Peptococcaceae</taxon>
        <taxon>Desulforamulus</taxon>
    </lineage>
</organism>
<reference evidence="2" key="2">
    <citation type="submission" date="2023-03" db="EMBL/GenBank/DDBJ databases">
        <authorList>
            <person name="Zhang Z."/>
        </authorList>
    </citation>
    <scope>NUCLEOTIDE SEQUENCE</scope>
    <source>
        <strain evidence="2">DSA</strain>
    </source>
</reference>